<evidence type="ECO:0000313" key="1">
    <source>
        <dbReference type="EMBL" id="PTQ38936.1"/>
    </source>
</evidence>
<protein>
    <submittedName>
        <fullName evidence="1">Uncharacterized protein</fullName>
    </submittedName>
</protein>
<accession>A0A2R6WYJ8</accession>
<gene>
    <name evidence="1" type="ORF">MARPO_0048s0050</name>
</gene>
<sequence length="67" mass="7973">MIDLRHIRNLATKNLELSIIEKYVQIQRAYRPQSLEGRTSSWTSIKHLCTFDLIHGFQFIIYSCFVE</sequence>
<dbReference type="EMBL" id="KZ772720">
    <property type="protein sequence ID" value="PTQ38936.1"/>
    <property type="molecule type" value="Genomic_DNA"/>
</dbReference>
<organism evidence="1 2">
    <name type="scientific">Marchantia polymorpha</name>
    <name type="common">Common liverwort</name>
    <name type="synonym">Marchantia aquatica</name>
    <dbReference type="NCBI Taxonomy" id="3197"/>
    <lineage>
        <taxon>Eukaryota</taxon>
        <taxon>Viridiplantae</taxon>
        <taxon>Streptophyta</taxon>
        <taxon>Embryophyta</taxon>
        <taxon>Marchantiophyta</taxon>
        <taxon>Marchantiopsida</taxon>
        <taxon>Marchantiidae</taxon>
        <taxon>Marchantiales</taxon>
        <taxon>Marchantiaceae</taxon>
        <taxon>Marchantia</taxon>
    </lineage>
</organism>
<evidence type="ECO:0000313" key="2">
    <source>
        <dbReference type="Proteomes" id="UP000244005"/>
    </source>
</evidence>
<keyword evidence="2" id="KW-1185">Reference proteome</keyword>
<dbReference type="Proteomes" id="UP000244005">
    <property type="component" value="Unassembled WGS sequence"/>
</dbReference>
<reference evidence="2" key="1">
    <citation type="journal article" date="2017" name="Cell">
        <title>Insights into land plant evolution garnered from the Marchantia polymorpha genome.</title>
        <authorList>
            <person name="Bowman J.L."/>
            <person name="Kohchi T."/>
            <person name="Yamato K.T."/>
            <person name="Jenkins J."/>
            <person name="Shu S."/>
            <person name="Ishizaki K."/>
            <person name="Yamaoka S."/>
            <person name="Nishihama R."/>
            <person name="Nakamura Y."/>
            <person name="Berger F."/>
            <person name="Adam C."/>
            <person name="Aki S.S."/>
            <person name="Althoff F."/>
            <person name="Araki T."/>
            <person name="Arteaga-Vazquez M.A."/>
            <person name="Balasubrmanian S."/>
            <person name="Barry K."/>
            <person name="Bauer D."/>
            <person name="Boehm C.R."/>
            <person name="Briginshaw L."/>
            <person name="Caballero-Perez J."/>
            <person name="Catarino B."/>
            <person name="Chen F."/>
            <person name="Chiyoda S."/>
            <person name="Chovatia M."/>
            <person name="Davies K.M."/>
            <person name="Delmans M."/>
            <person name="Demura T."/>
            <person name="Dierschke T."/>
            <person name="Dolan L."/>
            <person name="Dorantes-Acosta A.E."/>
            <person name="Eklund D.M."/>
            <person name="Florent S.N."/>
            <person name="Flores-Sandoval E."/>
            <person name="Fujiyama A."/>
            <person name="Fukuzawa H."/>
            <person name="Galik B."/>
            <person name="Grimanelli D."/>
            <person name="Grimwood J."/>
            <person name="Grossniklaus U."/>
            <person name="Hamada T."/>
            <person name="Haseloff J."/>
            <person name="Hetherington A.J."/>
            <person name="Higo A."/>
            <person name="Hirakawa Y."/>
            <person name="Hundley H.N."/>
            <person name="Ikeda Y."/>
            <person name="Inoue K."/>
            <person name="Inoue S.I."/>
            <person name="Ishida S."/>
            <person name="Jia Q."/>
            <person name="Kakita M."/>
            <person name="Kanazawa T."/>
            <person name="Kawai Y."/>
            <person name="Kawashima T."/>
            <person name="Kennedy M."/>
            <person name="Kinose K."/>
            <person name="Kinoshita T."/>
            <person name="Kohara Y."/>
            <person name="Koide E."/>
            <person name="Komatsu K."/>
            <person name="Kopischke S."/>
            <person name="Kubo M."/>
            <person name="Kyozuka J."/>
            <person name="Lagercrantz U."/>
            <person name="Lin S.S."/>
            <person name="Lindquist E."/>
            <person name="Lipzen A.M."/>
            <person name="Lu C.W."/>
            <person name="De Luna E."/>
            <person name="Martienssen R.A."/>
            <person name="Minamino N."/>
            <person name="Mizutani M."/>
            <person name="Mizutani M."/>
            <person name="Mochizuki N."/>
            <person name="Monte I."/>
            <person name="Mosher R."/>
            <person name="Nagasaki H."/>
            <person name="Nakagami H."/>
            <person name="Naramoto S."/>
            <person name="Nishitani K."/>
            <person name="Ohtani M."/>
            <person name="Okamoto T."/>
            <person name="Okumura M."/>
            <person name="Phillips J."/>
            <person name="Pollak B."/>
            <person name="Reinders A."/>
            <person name="Rovekamp M."/>
            <person name="Sano R."/>
            <person name="Sawa S."/>
            <person name="Schmid M.W."/>
            <person name="Shirakawa M."/>
            <person name="Solano R."/>
            <person name="Spunde A."/>
            <person name="Suetsugu N."/>
            <person name="Sugano S."/>
            <person name="Sugiyama A."/>
            <person name="Sun R."/>
            <person name="Suzuki Y."/>
            <person name="Takenaka M."/>
            <person name="Takezawa D."/>
            <person name="Tomogane H."/>
            <person name="Tsuzuki M."/>
            <person name="Ueda T."/>
            <person name="Umeda M."/>
            <person name="Ward J.M."/>
            <person name="Watanabe Y."/>
            <person name="Yazaki K."/>
            <person name="Yokoyama R."/>
            <person name="Yoshitake Y."/>
            <person name="Yotsui I."/>
            <person name="Zachgo S."/>
            <person name="Schmutz J."/>
        </authorList>
    </citation>
    <scope>NUCLEOTIDE SEQUENCE [LARGE SCALE GENOMIC DNA]</scope>
    <source>
        <strain evidence="2">Tak-1</strain>
    </source>
</reference>
<dbReference type="Gramene" id="Mp5g10230.1">
    <property type="protein sequence ID" value="Mp5g10230.1.cds"/>
    <property type="gene ID" value="Mp5g10230"/>
</dbReference>
<dbReference type="AlphaFoldDB" id="A0A2R6WYJ8"/>
<name>A0A2R6WYJ8_MARPO</name>
<proteinExistence type="predicted"/>